<evidence type="ECO:0000256" key="2">
    <source>
        <dbReference type="ARBA" id="ARBA00022692"/>
    </source>
</evidence>
<evidence type="ECO:0000313" key="6">
    <source>
        <dbReference type="EMBL" id="EDT47074.1"/>
    </source>
</evidence>
<evidence type="ECO:0000313" key="7">
    <source>
        <dbReference type="Proteomes" id="UP000005602"/>
    </source>
</evidence>
<name>A0ABP2DFM3_9STRE</name>
<keyword evidence="7" id="KW-1185">Reference proteome</keyword>
<dbReference type="InterPro" id="IPR035906">
    <property type="entry name" value="MetI-like_sf"/>
</dbReference>
<protein>
    <submittedName>
        <fullName evidence="6">D-methionine ABC transporter, permease protein</fullName>
    </submittedName>
</protein>
<gene>
    <name evidence="6" type="primary">metI</name>
    <name evidence="6" type="ORF">STRINF_02079</name>
</gene>
<sequence>MIEWISTNMPDVYRIGWEGTNSWSDAFSATIYMTGWSFVIGGLLGLVMGLFLVLTGPNGVLNNRFGFKFWIFSRQLFVPFHLSSCLRF</sequence>
<comment type="caution">
    <text evidence="6">The sequence shown here is derived from an EMBL/GenBank/DDBJ whole genome shotgun (WGS) entry which is preliminary data.</text>
</comment>
<keyword evidence="3 5" id="KW-1133">Transmembrane helix</keyword>
<dbReference type="Proteomes" id="UP000005602">
    <property type="component" value="Unassembled WGS sequence"/>
</dbReference>
<reference evidence="6" key="2">
    <citation type="submission" date="2013-09" db="EMBL/GenBank/DDBJ databases">
        <title>Draft genome sequence of Streptococcus infantarius subsp. infantarius ATCC BAA-102.</title>
        <authorList>
            <person name="Sudarsanam P."/>
            <person name="Ley R."/>
            <person name="Guruge J."/>
            <person name="Turnbaugh P.J."/>
            <person name="Mahowald M."/>
            <person name="Liep D."/>
            <person name="Gordon J."/>
        </authorList>
    </citation>
    <scope>NUCLEOTIDE SEQUENCE</scope>
    <source>
        <strain evidence="6">ATCC BAA-102</strain>
    </source>
</reference>
<reference evidence="6" key="1">
    <citation type="submission" date="2008-03" db="EMBL/GenBank/DDBJ databases">
        <authorList>
            <person name="Fulton L."/>
            <person name="Clifton S."/>
            <person name="Fulton B."/>
            <person name="Xu J."/>
            <person name="Minx P."/>
            <person name="Pepin K.H."/>
            <person name="Johnson M."/>
            <person name="Thiruvilangam P."/>
            <person name="Bhonagiri V."/>
            <person name="Nash W.E."/>
            <person name="Mardis E.R."/>
            <person name="Wilson R.K."/>
        </authorList>
    </citation>
    <scope>NUCLEOTIDE SEQUENCE</scope>
    <source>
        <strain evidence="6">ATCC BAA-102</strain>
    </source>
</reference>
<feature type="transmembrane region" description="Helical" evidence="5">
    <location>
        <begin position="31"/>
        <end position="54"/>
    </location>
</feature>
<organism evidence="6 7">
    <name type="scientific">Streptococcus infantarius subsp. infantarius ATCC BAA-102</name>
    <dbReference type="NCBI Taxonomy" id="471872"/>
    <lineage>
        <taxon>Bacteria</taxon>
        <taxon>Bacillati</taxon>
        <taxon>Bacillota</taxon>
        <taxon>Bacilli</taxon>
        <taxon>Lactobacillales</taxon>
        <taxon>Streptococcaceae</taxon>
        <taxon>Streptococcus</taxon>
    </lineage>
</organism>
<dbReference type="EMBL" id="ABJK02000022">
    <property type="protein sequence ID" value="EDT47074.1"/>
    <property type="molecule type" value="Genomic_DNA"/>
</dbReference>
<evidence type="ECO:0000256" key="5">
    <source>
        <dbReference type="SAM" id="Phobius"/>
    </source>
</evidence>
<keyword evidence="2 5" id="KW-0812">Transmembrane</keyword>
<evidence type="ECO:0000256" key="1">
    <source>
        <dbReference type="ARBA" id="ARBA00004141"/>
    </source>
</evidence>
<evidence type="ECO:0000256" key="3">
    <source>
        <dbReference type="ARBA" id="ARBA00022989"/>
    </source>
</evidence>
<dbReference type="SUPFAM" id="SSF161098">
    <property type="entry name" value="MetI-like"/>
    <property type="match status" value="1"/>
</dbReference>
<evidence type="ECO:0000256" key="4">
    <source>
        <dbReference type="ARBA" id="ARBA00023136"/>
    </source>
</evidence>
<comment type="subcellular location">
    <subcellularLocation>
        <location evidence="1">Membrane</location>
        <topology evidence="1">Multi-pass membrane protein</topology>
    </subcellularLocation>
</comment>
<proteinExistence type="predicted"/>
<keyword evidence="4 5" id="KW-0472">Membrane</keyword>
<accession>A0ABP2DFM3</accession>